<dbReference type="AlphaFoldDB" id="A0A3R7SQZ4"/>
<dbReference type="InterPro" id="IPR040350">
    <property type="entry name" value="TMEM272"/>
</dbReference>
<feature type="transmembrane region" description="Helical" evidence="1">
    <location>
        <begin position="65"/>
        <end position="84"/>
    </location>
</feature>
<gene>
    <name evidence="2" type="ORF">C7M84_010414</name>
</gene>
<name>A0A3R7SQZ4_PENVA</name>
<comment type="caution">
    <text evidence="2">The sequence shown here is derived from an EMBL/GenBank/DDBJ whole genome shotgun (WGS) entry which is preliminary data.</text>
</comment>
<dbReference type="PANTHER" id="PTHR33444">
    <property type="entry name" value="SI:DKEY-19B23.12-RELATED"/>
    <property type="match status" value="1"/>
</dbReference>
<feature type="transmembrane region" description="Helical" evidence="1">
    <location>
        <begin position="31"/>
        <end position="53"/>
    </location>
</feature>
<dbReference type="PANTHER" id="PTHR33444:SF7">
    <property type="entry name" value="TRANSMEMBRANE PROTEIN 272"/>
    <property type="match status" value="1"/>
</dbReference>
<keyword evidence="3" id="KW-1185">Reference proteome</keyword>
<proteinExistence type="predicted"/>
<keyword evidence="1" id="KW-0812">Transmembrane</keyword>
<dbReference type="OrthoDB" id="6157510at2759"/>
<organism evidence="2 3">
    <name type="scientific">Penaeus vannamei</name>
    <name type="common">Whiteleg shrimp</name>
    <name type="synonym">Litopenaeus vannamei</name>
    <dbReference type="NCBI Taxonomy" id="6689"/>
    <lineage>
        <taxon>Eukaryota</taxon>
        <taxon>Metazoa</taxon>
        <taxon>Ecdysozoa</taxon>
        <taxon>Arthropoda</taxon>
        <taxon>Crustacea</taxon>
        <taxon>Multicrustacea</taxon>
        <taxon>Malacostraca</taxon>
        <taxon>Eumalacostraca</taxon>
        <taxon>Eucarida</taxon>
        <taxon>Decapoda</taxon>
        <taxon>Dendrobranchiata</taxon>
        <taxon>Penaeoidea</taxon>
        <taxon>Penaeidae</taxon>
        <taxon>Penaeus</taxon>
    </lineage>
</organism>
<accession>A0A3R7SQZ4</accession>
<keyword evidence="1" id="KW-0472">Membrane</keyword>
<reference evidence="2 3" key="1">
    <citation type="submission" date="2018-04" db="EMBL/GenBank/DDBJ databases">
        <authorList>
            <person name="Zhang X."/>
            <person name="Yuan J."/>
            <person name="Li F."/>
            <person name="Xiang J."/>
        </authorList>
    </citation>
    <scope>NUCLEOTIDE SEQUENCE [LARGE SCALE GENOMIC DNA]</scope>
    <source>
        <tissue evidence="2">Muscle</tissue>
    </source>
</reference>
<evidence type="ECO:0000313" key="3">
    <source>
        <dbReference type="Proteomes" id="UP000283509"/>
    </source>
</evidence>
<reference evidence="2 3" key="2">
    <citation type="submission" date="2019-01" db="EMBL/GenBank/DDBJ databases">
        <title>The decoding of complex shrimp genome reveals the adaptation for benthos swimmer, frequently molting mechanism and breeding impact on genome.</title>
        <authorList>
            <person name="Sun Y."/>
            <person name="Gao Y."/>
            <person name="Yu Y."/>
        </authorList>
    </citation>
    <scope>NUCLEOTIDE SEQUENCE [LARGE SCALE GENOMIC DNA]</scope>
    <source>
        <tissue evidence="2">Muscle</tissue>
    </source>
</reference>
<dbReference type="EMBL" id="QCYY01002316">
    <property type="protein sequence ID" value="ROT71275.1"/>
    <property type="molecule type" value="Genomic_DNA"/>
</dbReference>
<dbReference type="Proteomes" id="UP000283509">
    <property type="component" value="Unassembled WGS sequence"/>
</dbReference>
<evidence type="ECO:0000313" key="2">
    <source>
        <dbReference type="EMBL" id="ROT71275.1"/>
    </source>
</evidence>
<evidence type="ECO:0000256" key="1">
    <source>
        <dbReference type="SAM" id="Phobius"/>
    </source>
</evidence>
<sequence length="176" mass="19174">MVRPGSRKEEEYEDDDGGCGDCLAKILQTPVIIAASIIVPVFSVTFVVMGAIFLQDCTIEPMIPVWLLVQGIIMLFGIGTGGMATRSYKSGKSVSLPVKLVSFVVSLATFAWFIGGNVWVYRAWAQDPDYAHSWFENGCNKSVFNVAFYGVIILDALAIISFIVGVLAFCLRGCSR</sequence>
<protein>
    <submittedName>
        <fullName evidence="2">Uncharacterized protein</fullName>
    </submittedName>
</protein>
<keyword evidence="1" id="KW-1133">Transmembrane helix</keyword>
<feature type="transmembrane region" description="Helical" evidence="1">
    <location>
        <begin position="146"/>
        <end position="171"/>
    </location>
</feature>
<feature type="transmembrane region" description="Helical" evidence="1">
    <location>
        <begin position="96"/>
        <end position="114"/>
    </location>
</feature>